<comment type="caution">
    <text evidence="2">The sequence shown here is derived from an EMBL/GenBank/DDBJ whole genome shotgun (WGS) entry which is preliminary data.</text>
</comment>
<sequence>MIIIVALIFILRAMTRMDNTATAEKPKDNAPYPVATDREISSRVLLGSEGRVVIEHGGQRYLLRQTHAGKLILTSKRPAERGARQVSSSS</sequence>
<dbReference type="NCBIfam" id="NF007559">
    <property type="entry name" value="PRK10183.1"/>
    <property type="match status" value="1"/>
</dbReference>
<dbReference type="Proteomes" id="UP000623974">
    <property type="component" value="Unassembled WGS sequence"/>
</dbReference>
<gene>
    <name evidence="2" type="primary">hemP</name>
    <name evidence="4" type="ORF">IE980_15395</name>
    <name evidence="2" type="ORF">IE986_02055</name>
    <name evidence="1" type="ORF">IE991_19135</name>
    <name evidence="3" type="ORF">IE992_02030</name>
</gene>
<evidence type="ECO:0000313" key="4">
    <source>
        <dbReference type="EMBL" id="MBD3743965.1"/>
    </source>
</evidence>
<dbReference type="EMBL" id="JACXTJ010000001">
    <property type="protein sequence ID" value="MBD3720750.1"/>
    <property type="molecule type" value="Genomic_DNA"/>
</dbReference>
<organism evidence="2 5">
    <name type="scientific">Klebsiella pneumoniae</name>
    <dbReference type="NCBI Taxonomy" id="573"/>
    <lineage>
        <taxon>Bacteria</taxon>
        <taxon>Pseudomonadati</taxon>
        <taxon>Pseudomonadota</taxon>
        <taxon>Gammaproteobacteria</taxon>
        <taxon>Enterobacterales</taxon>
        <taxon>Enterobacteriaceae</taxon>
        <taxon>Klebsiella/Raoultella group</taxon>
        <taxon>Klebsiella</taxon>
        <taxon>Klebsiella pneumoniae complex</taxon>
    </lineage>
</organism>
<dbReference type="Proteomes" id="UP000631473">
    <property type="component" value="Unassembled WGS sequence"/>
</dbReference>
<protein>
    <submittedName>
        <fullName evidence="2">Hemin uptake protein HemP</fullName>
    </submittedName>
</protein>
<dbReference type="EMBL" id="JACXTI010000002">
    <property type="protein sequence ID" value="MBD3701177.1"/>
    <property type="molecule type" value="Genomic_DNA"/>
</dbReference>
<evidence type="ECO:0000313" key="1">
    <source>
        <dbReference type="EMBL" id="MBD3701177.1"/>
    </source>
</evidence>
<evidence type="ECO:0000313" key="3">
    <source>
        <dbReference type="EMBL" id="MBD3720750.1"/>
    </source>
</evidence>
<dbReference type="EMBL" id="JACXTD010000001">
    <property type="protein sequence ID" value="MBD3701781.1"/>
    <property type="molecule type" value="Genomic_DNA"/>
</dbReference>
<dbReference type="Proteomes" id="UP000655796">
    <property type="component" value="Unassembled WGS sequence"/>
</dbReference>
<evidence type="ECO:0000313" key="5">
    <source>
        <dbReference type="Proteomes" id="UP000655796"/>
    </source>
</evidence>
<proteinExistence type="predicted"/>
<reference evidence="2" key="1">
    <citation type="submission" date="2020-07" db="EMBL/GenBank/DDBJ databases">
        <title>Clinical and genomic characterization of carbapenemase-producing Enterobacterales causing secondary infections during the COVID-19 crisis at a New York City hospital.</title>
        <authorList>
            <person name="Gomez-Simmonds A."/>
            <person name="Annavajhala M.K."/>
            <person name="Uhlemann A.-C."/>
        </authorList>
    </citation>
    <scope>NUCLEOTIDE SEQUENCE</scope>
    <source>
        <strain evidence="4">KP1828</strain>
        <strain evidence="2">NK1590</strain>
        <strain evidence="1">NK1597</strain>
        <strain evidence="3">NK1607</strain>
    </source>
</reference>
<dbReference type="EMBL" id="JACXSX010000001">
    <property type="protein sequence ID" value="MBD3743965.1"/>
    <property type="molecule type" value="Genomic_DNA"/>
</dbReference>
<dbReference type="InterPro" id="IPR019600">
    <property type="entry name" value="Hemin_uptake_protein_HemP"/>
</dbReference>
<dbReference type="AlphaFoldDB" id="A0A927DAR1"/>
<dbReference type="Proteomes" id="UP000609027">
    <property type="component" value="Unassembled WGS sequence"/>
</dbReference>
<evidence type="ECO:0000313" key="2">
    <source>
        <dbReference type="EMBL" id="MBD3701781.1"/>
    </source>
</evidence>
<name>A0A927DAR1_KLEPN</name>
<dbReference type="Gene3D" id="2.10.70.10">
    <property type="entry name" value="Complement Module, domain 1"/>
    <property type="match status" value="1"/>
</dbReference>
<accession>A0A927DAR1</accession>
<dbReference type="Pfam" id="PF10636">
    <property type="entry name" value="hemP"/>
    <property type="match status" value="1"/>
</dbReference>